<evidence type="ECO:0000259" key="2">
    <source>
        <dbReference type="Pfam" id="PF00535"/>
    </source>
</evidence>
<reference evidence="4" key="1">
    <citation type="submission" date="2017-09" db="EMBL/GenBank/DDBJ databases">
        <authorList>
            <person name="Varghese N."/>
            <person name="Submissions S."/>
        </authorList>
    </citation>
    <scope>NUCLEOTIDE SEQUENCE [LARGE SCALE GENOMIC DNA]</scope>
    <source>
        <strain evidence="4">DSM 29961</strain>
    </source>
</reference>
<name>A0A286FE21_9BACT</name>
<dbReference type="SUPFAM" id="SSF53448">
    <property type="entry name" value="Nucleotide-diphospho-sugar transferases"/>
    <property type="match status" value="1"/>
</dbReference>
<dbReference type="InterPro" id="IPR001173">
    <property type="entry name" value="Glyco_trans_2-like"/>
</dbReference>
<dbReference type="OrthoDB" id="9815829at2"/>
<dbReference type="Gene3D" id="3.90.550.10">
    <property type="entry name" value="Spore Coat Polysaccharide Biosynthesis Protein SpsA, Chain A"/>
    <property type="match status" value="1"/>
</dbReference>
<dbReference type="AlphaFoldDB" id="A0A286FE21"/>
<sequence length="328" mass="38752">MFSTISVSVLVTSFNRQETIAQTIESILRQKFNGKYEIIIGDDGSTDNTRNICLNYQKSYPDIIKLVFHNNNCGLGKNWAILVSKSKGKYIASCDDDDYWHNPNKLQMQVDVLESDLCIGMVHTEKDILIEPNRKIIKNFNKTSGIEVKQGFIINEIFRGQVPICVSTTLVRKEVIDKYVPLSLYIENEYNIQDWPTWMYISKYTKIMYLDVSTTTYRVGHPAISNYASFDKVEKKIEKDRIMYKLICDNFPTDLVYDDRMYDQYILNILLTLSYKKFNYKKASKYIKLYSQSRNENFKIRMAKNFIFFYLFCIFKYLFRVFSHTRLN</sequence>
<dbReference type="PANTHER" id="PTHR22916">
    <property type="entry name" value="GLYCOSYLTRANSFERASE"/>
    <property type="match status" value="1"/>
</dbReference>
<dbReference type="Proteomes" id="UP000219452">
    <property type="component" value="Unassembled WGS sequence"/>
</dbReference>
<protein>
    <submittedName>
        <fullName evidence="3">Glycosyltransferase involved in cell wall bisynthesis</fullName>
    </submittedName>
</protein>
<keyword evidence="4" id="KW-1185">Reference proteome</keyword>
<dbReference type="InterPro" id="IPR029044">
    <property type="entry name" value="Nucleotide-diphossugar_trans"/>
</dbReference>
<accession>A0A286FE21</accession>
<gene>
    <name evidence="3" type="ORF">SAMN06269250_1722</name>
</gene>
<organism evidence="3 4">
    <name type="scientific">Spirosoma fluviale</name>
    <dbReference type="NCBI Taxonomy" id="1597977"/>
    <lineage>
        <taxon>Bacteria</taxon>
        <taxon>Pseudomonadati</taxon>
        <taxon>Bacteroidota</taxon>
        <taxon>Cytophagia</taxon>
        <taxon>Cytophagales</taxon>
        <taxon>Cytophagaceae</taxon>
        <taxon>Spirosoma</taxon>
    </lineage>
</organism>
<dbReference type="RefSeq" id="WP_097125332.1">
    <property type="nucleotide sequence ID" value="NZ_OCNH01000001.1"/>
</dbReference>
<keyword evidence="3" id="KW-0808">Transferase</keyword>
<keyword evidence="1" id="KW-0472">Membrane</keyword>
<evidence type="ECO:0000313" key="3">
    <source>
        <dbReference type="EMBL" id="SOD81239.1"/>
    </source>
</evidence>
<keyword evidence="1" id="KW-1133">Transmembrane helix</keyword>
<feature type="domain" description="Glycosyltransferase 2-like" evidence="2">
    <location>
        <begin position="8"/>
        <end position="176"/>
    </location>
</feature>
<dbReference type="Pfam" id="PF00535">
    <property type="entry name" value="Glycos_transf_2"/>
    <property type="match status" value="1"/>
</dbReference>
<dbReference type="GO" id="GO:0016758">
    <property type="term" value="F:hexosyltransferase activity"/>
    <property type="evidence" value="ECO:0007669"/>
    <property type="project" value="UniProtKB-ARBA"/>
</dbReference>
<dbReference type="EMBL" id="OCNH01000001">
    <property type="protein sequence ID" value="SOD81239.1"/>
    <property type="molecule type" value="Genomic_DNA"/>
</dbReference>
<keyword evidence="1" id="KW-0812">Transmembrane</keyword>
<evidence type="ECO:0000256" key="1">
    <source>
        <dbReference type="SAM" id="Phobius"/>
    </source>
</evidence>
<proteinExistence type="predicted"/>
<dbReference type="PANTHER" id="PTHR22916:SF3">
    <property type="entry name" value="UDP-GLCNAC:BETAGAL BETA-1,3-N-ACETYLGLUCOSAMINYLTRANSFERASE-LIKE PROTEIN 1"/>
    <property type="match status" value="1"/>
</dbReference>
<evidence type="ECO:0000313" key="4">
    <source>
        <dbReference type="Proteomes" id="UP000219452"/>
    </source>
</evidence>
<feature type="transmembrane region" description="Helical" evidence="1">
    <location>
        <begin position="302"/>
        <end position="319"/>
    </location>
</feature>